<reference evidence="2" key="1">
    <citation type="submission" date="2014-11" db="EMBL/GenBank/DDBJ databases">
        <authorList>
            <person name="Otto D Thomas"/>
            <person name="Naeem Raeece"/>
        </authorList>
    </citation>
    <scope>NUCLEOTIDE SEQUENCE</scope>
</reference>
<dbReference type="EMBL" id="CDMZ01002978">
    <property type="protein sequence ID" value="CEM44648.1"/>
    <property type="molecule type" value="Genomic_DNA"/>
</dbReference>
<proteinExistence type="predicted"/>
<dbReference type="AlphaFoldDB" id="A0A0G4HKN7"/>
<name>A0A0G4HKN7_9ALVE</name>
<feature type="compositionally biased region" description="Acidic residues" evidence="1">
    <location>
        <begin position="119"/>
        <end position="129"/>
    </location>
</feature>
<accession>A0A0G4HKN7</accession>
<feature type="region of interest" description="Disordered" evidence="1">
    <location>
        <begin position="119"/>
        <end position="145"/>
    </location>
</feature>
<dbReference type="PhylomeDB" id="A0A0G4HKN7"/>
<feature type="region of interest" description="Disordered" evidence="1">
    <location>
        <begin position="53"/>
        <end position="102"/>
    </location>
</feature>
<organism evidence="2">
    <name type="scientific">Chromera velia CCMP2878</name>
    <dbReference type="NCBI Taxonomy" id="1169474"/>
    <lineage>
        <taxon>Eukaryota</taxon>
        <taxon>Sar</taxon>
        <taxon>Alveolata</taxon>
        <taxon>Colpodellida</taxon>
        <taxon>Chromeraceae</taxon>
        <taxon>Chromera</taxon>
    </lineage>
</organism>
<protein>
    <submittedName>
        <fullName evidence="2">Uncharacterized protein</fullName>
    </submittedName>
</protein>
<evidence type="ECO:0000256" key="1">
    <source>
        <dbReference type="SAM" id="MobiDB-lite"/>
    </source>
</evidence>
<gene>
    <name evidence="2" type="ORF">Cvel_7243</name>
</gene>
<sequence>MQISPKAKGRDTSFVAAAFFQVPASGIVELESKLEVDGQTLTEKSVVALPLCEDPLPSHGVAERPKSSSPTAAVDKGQPRKSASFDGESPRASGDRGPIDDSNQGLGCFSCCPLVEGAESEEEREDLDETGSFGSQIEAEGDAPFTQKLHFTATQSAESRKEAVSLFGLPPPERMKPALSGAMGGPQLQAAFLTRGGRGGLARIESFHVRLVFEATPEILDFLNPLLKEEGRERLRAVCGGFRQLMVDVLDYRGTYSPLEDRRWAIGMGSSHLSKCASLGMSWSPHGEREVVLMIGLQLWRLDDRGPRVEDLDFWVDGKYMEGVLGEWRSDVPKEMHEVVRRCNRVETRNATKPVKVTLATVLDAKEAAEKVGWALPEDAESRLEYLAPLWSHVRWFARIFLGAQRAEPPFLHTGFLCVSRIREKSFEQFEFIVQERWHSSHAASSFFSFAPRDRNREAEVCVPFPIMVLPGIESAGSEEAVNRQMEYVLKCLRSGFYRYFLRESDKTSLPPASTGSCLSQDTGEFTRNSEVKVAPNLKDLVDCGCIRDVHVTSSVDFQNKPRFLWMYLNVIFNIEWDLDKQVGGSKLSADRFALIEKALLRPLEAYLTESGEARGVHVRSKNRGKNTLFRVLSQVPSEWKLEVEYLMALSNQLPRGGGSRHPTESACSRR</sequence>
<evidence type="ECO:0000313" key="2">
    <source>
        <dbReference type="EMBL" id="CEM44648.1"/>
    </source>
</evidence>
<dbReference type="VEuPathDB" id="CryptoDB:Cvel_7243"/>